<dbReference type="AlphaFoldDB" id="A0A9D1UMF6"/>
<evidence type="ECO:0000313" key="8">
    <source>
        <dbReference type="Proteomes" id="UP000824192"/>
    </source>
</evidence>
<comment type="caution">
    <text evidence="7">The sequence shown here is derived from an EMBL/GenBank/DDBJ whole genome shotgun (WGS) entry which is preliminary data.</text>
</comment>
<evidence type="ECO:0000313" key="7">
    <source>
        <dbReference type="EMBL" id="HIW93162.1"/>
    </source>
</evidence>
<keyword evidence="3" id="KW-1003">Cell membrane</keyword>
<evidence type="ECO:0000256" key="3">
    <source>
        <dbReference type="ARBA" id="ARBA00022475"/>
    </source>
</evidence>
<keyword evidence="4" id="KW-0812">Transmembrane</keyword>
<accession>A0A9D1UMF6</accession>
<dbReference type="InterPro" id="IPR003688">
    <property type="entry name" value="TraG/VirD4"/>
</dbReference>
<dbReference type="EMBL" id="DXGA01000027">
    <property type="protein sequence ID" value="HIW93162.1"/>
    <property type="molecule type" value="Genomic_DNA"/>
</dbReference>
<dbReference type="PANTHER" id="PTHR37937:SF1">
    <property type="entry name" value="CONJUGATIVE TRANSFER: DNA TRANSPORT"/>
    <property type="match status" value="1"/>
</dbReference>
<sequence length="500" mass="56068">MSHYEESLNAYVLGDRMGDKDRILAQGVRLSADQRHYPACGAVLWSDGREMVVDDGDAHTLIVSGTGGGKTESEVKPMLVSAIRRGESLLVTDTKSGELYRLAFPYLLEQGYKTVYVLNFAQPHLGHRWNPLALPARLLSSDDLSDQDTGAEMFSDFLEFLFGHTAKNADPFWDESAKDIATSHFYFLVRNAPQETIHLSSIIRMHAEAKENDGFLYEKAFRHFMEPGSVGANAAATRITAPKSNTAPSMDAVFFSKLNKLLASEARMRMLCGNDVDFNTIDGEKVAIFLLLPDSSDAWNFHASLFIQQFYQQLCRLCTLRHGGRLPHRFNLILEEFGNLSLGSTAGAMFATARSRNIRLTAVIQNFGQLVQRYGQELADTIRYNTPNWIYMYTRELDTLETFSKLCGTRTYAVEGGMVTRPLASTSQLQQLPLGKALILYGRNPPFLTELAPFSAFQTGVQPYPVVFPRCPVQTPPLFSYQAFMEQQEKSRRNSRSKLA</sequence>
<evidence type="ECO:0000256" key="6">
    <source>
        <dbReference type="ARBA" id="ARBA00023136"/>
    </source>
</evidence>
<evidence type="ECO:0000256" key="2">
    <source>
        <dbReference type="ARBA" id="ARBA00008806"/>
    </source>
</evidence>
<dbReference type="Proteomes" id="UP000824192">
    <property type="component" value="Unassembled WGS sequence"/>
</dbReference>
<evidence type="ECO:0000256" key="4">
    <source>
        <dbReference type="ARBA" id="ARBA00022692"/>
    </source>
</evidence>
<dbReference type="PANTHER" id="PTHR37937">
    <property type="entry name" value="CONJUGATIVE TRANSFER: DNA TRANSPORT"/>
    <property type="match status" value="1"/>
</dbReference>
<gene>
    <name evidence="7" type="ORF">H9868_01340</name>
</gene>
<dbReference type="InterPro" id="IPR027417">
    <property type="entry name" value="P-loop_NTPase"/>
</dbReference>
<comment type="similarity">
    <text evidence="2">Belongs to the VirD4/TraG family.</text>
</comment>
<proteinExistence type="inferred from homology"/>
<organism evidence="7 8">
    <name type="scientific">Candidatus Flavonifractor merdipullorum</name>
    <dbReference type="NCBI Taxonomy" id="2838590"/>
    <lineage>
        <taxon>Bacteria</taxon>
        <taxon>Bacillati</taxon>
        <taxon>Bacillota</taxon>
        <taxon>Clostridia</taxon>
        <taxon>Eubacteriales</taxon>
        <taxon>Oscillospiraceae</taxon>
        <taxon>Flavonifractor</taxon>
    </lineage>
</organism>
<dbReference type="Pfam" id="PF02534">
    <property type="entry name" value="T4SS-DNA_transf"/>
    <property type="match status" value="1"/>
</dbReference>
<evidence type="ECO:0000256" key="1">
    <source>
        <dbReference type="ARBA" id="ARBA00004651"/>
    </source>
</evidence>
<name>A0A9D1UMF6_9FIRM</name>
<dbReference type="Gene3D" id="3.40.50.300">
    <property type="entry name" value="P-loop containing nucleotide triphosphate hydrolases"/>
    <property type="match status" value="2"/>
</dbReference>
<keyword evidence="5" id="KW-1133">Transmembrane helix</keyword>
<dbReference type="GO" id="GO:0005886">
    <property type="term" value="C:plasma membrane"/>
    <property type="evidence" value="ECO:0007669"/>
    <property type="project" value="UniProtKB-SubCell"/>
</dbReference>
<keyword evidence="6" id="KW-0472">Membrane</keyword>
<reference evidence="7" key="2">
    <citation type="submission" date="2021-04" db="EMBL/GenBank/DDBJ databases">
        <authorList>
            <person name="Gilroy R."/>
        </authorList>
    </citation>
    <scope>NUCLEOTIDE SEQUENCE</scope>
    <source>
        <strain evidence="7">ChiGjej6B6-1540</strain>
    </source>
</reference>
<dbReference type="SUPFAM" id="SSF52540">
    <property type="entry name" value="P-loop containing nucleoside triphosphate hydrolases"/>
    <property type="match status" value="1"/>
</dbReference>
<dbReference type="CDD" id="cd01127">
    <property type="entry name" value="TrwB_TraG_TraD_VirD4"/>
    <property type="match status" value="1"/>
</dbReference>
<dbReference type="InterPro" id="IPR051539">
    <property type="entry name" value="T4SS-coupling_protein"/>
</dbReference>
<reference evidence="7" key="1">
    <citation type="journal article" date="2021" name="PeerJ">
        <title>Extensive microbial diversity within the chicken gut microbiome revealed by metagenomics and culture.</title>
        <authorList>
            <person name="Gilroy R."/>
            <person name="Ravi A."/>
            <person name="Getino M."/>
            <person name="Pursley I."/>
            <person name="Horton D.L."/>
            <person name="Alikhan N.F."/>
            <person name="Baker D."/>
            <person name="Gharbi K."/>
            <person name="Hall N."/>
            <person name="Watson M."/>
            <person name="Adriaenssens E.M."/>
            <person name="Foster-Nyarko E."/>
            <person name="Jarju S."/>
            <person name="Secka A."/>
            <person name="Antonio M."/>
            <person name="Oren A."/>
            <person name="Chaudhuri R.R."/>
            <person name="La Ragione R."/>
            <person name="Hildebrand F."/>
            <person name="Pallen M.J."/>
        </authorList>
    </citation>
    <scope>NUCLEOTIDE SEQUENCE</scope>
    <source>
        <strain evidence="7">ChiGjej6B6-1540</strain>
    </source>
</reference>
<comment type="subcellular location">
    <subcellularLocation>
        <location evidence="1">Cell membrane</location>
        <topology evidence="1">Multi-pass membrane protein</topology>
    </subcellularLocation>
</comment>
<protein>
    <submittedName>
        <fullName evidence="7">Type IV secretory system conjugative DNA transfer family protein</fullName>
    </submittedName>
</protein>
<evidence type="ECO:0000256" key="5">
    <source>
        <dbReference type="ARBA" id="ARBA00022989"/>
    </source>
</evidence>